<evidence type="ECO:0000313" key="2">
    <source>
        <dbReference type="Proteomes" id="UP001634394"/>
    </source>
</evidence>
<feature type="non-terminal residue" evidence="1">
    <location>
        <position position="1"/>
    </location>
</feature>
<protein>
    <submittedName>
        <fullName evidence="1">Uncharacterized protein</fullName>
    </submittedName>
</protein>
<keyword evidence="2" id="KW-1185">Reference proteome</keyword>
<accession>A0ABD3XA93</accession>
<dbReference type="Proteomes" id="UP001634394">
    <property type="component" value="Unassembled WGS sequence"/>
</dbReference>
<dbReference type="AlphaFoldDB" id="A0ABD3XA93"/>
<sequence>GCSNAPSCNMGSFHCTIIHHGSLHCTIIHSGVAPLHHHTLWGRSTAPSYTLGSLHCTIIHSGVAPLHHHTTW</sequence>
<evidence type="ECO:0000313" key="1">
    <source>
        <dbReference type="EMBL" id="KAL3883025.1"/>
    </source>
</evidence>
<name>A0ABD3XA93_SINWO</name>
<feature type="non-terminal residue" evidence="1">
    <location>
        <position position="72"/>
    </location>
</feature>
<organism evidence="1 2">
    <name type="scientific">Sinanodonta woodiana</name>
    <name type="common">Chinese pond mussel</name>
    <name type="synonym">Anodonta woodiana</name>
    <dbReference type="NCBI Taxonomy" id="1069815"/>
    <lineage>
        <taxon>Eukaryota</taxon>
        <taxon>Metazoa</taxon>
        <taxon>Spiralia</taxon>
        <taxon>Lophotrochozoa</taxon>
        <taxon>Mollusca</taxon>
        <taxon>Bivalvia</taxon>
        <taxon>Autobranchia</taxon>
        <taxon>Heteroconchia</taxon>
        <taxon>Palaeoheterodonta</taxon>
        <taxon>Unionida</taxon>
        <taxon>Unionoidea</taxon>
        <taxon>Unionidae</taxon>
        <taxon>Unioninae</taxon>
        <taxon>Sinanodonta</taxon>
    </lineage>
</organism>
<proteinExistence type="predicted"/>
<gene>
    <name evidence="1" type="ORF">ACJMK2_029324</name>
</gene>
<dbReference type="EMBL" id="JBJQND010000003">
    <property type="protein sequence ID" value="KAL3883025.1"/>
    <property type="molecule type" value="Genomic_DNA"/>
</dbReference>
<comment type="caution">
    <text evidence="1">The sequence shown here is derived from an EMBL/GenBank/DDBJ whole genome shotgun (WGS) entry which is preliminary data.</text>
</comment>
<reference evidence="1 2" key="1">
    <citation type="submission" date="2024-11" db="EMBL/GenBank/DDBJ databases">
        <title>Chromosome-level genome assembly of the freshwater bivalve Anodonta woodiana.</title>
        <authorList>
            <person name="Chen X."/>
        </authorList>
    </citation>
    <scope>NUCLEOTIDE SEQUENCE [LARGE SCALE GENOMIC DNA]</scope>
    <source>
        <strain evidence="1">MN2024</strain>
        <tissue evidence="1">Gills</tissue>
    </source>
</reference>